<accession>A0A6J2TNU2</accession>
<comment type="function">
    <text evidence="6">Involved in transvection phenomena (= synapsis-dependent gene expression), where the synaptic pairing of chromosomes carrying genes with which zeste interacts influences the expression of these genes. Zeste binds to DNA and stimulates transcription from a nearby promoter.</text>
</comment>
<feature type="domain" description="Myb/SANT-like DNA-binding" evidence="9">
    <location>
        <begin position="9"/>
        <end position="85"/>
    </location>
</feature>
<feature type="coiled-coil region" evidence="7">
    <location>
        <begin position="219"/>
        <end position="246"/>
    </location>
</feature>
<dbReference type="PANTHER" id="PTHR21411">
    <property type="entry name" value="APONTIC"/>
    <property type="match status" value="1"/>
</dbReference>
<gene>
    <name evidence="11" type="primary">LOC115626077</name>
</gene>
<evidence type="ECO:0000256" key="5">
    <source>
        <dbReference type="ARBA" id="ARBA00023163"/>
    </source>
</evidence>
<evidence type="ECO:0000256" key="1">
    <source>
        <dbReference type="ARBA" id="ARBA00011764"/>
    </source>
</evidence>
<keyword evidence="5" id="KW-0804">Transcription</keyword>
<evidence type="ECO:0000313" key="10">
    <source>
        <dbReference type="Proteomes" id="UP000504634"/>
    </source>
</evidence>
<evidence type="ECO:0000259" key="9">
    <source>
        <dbReference type="Pfam" id="PF13873"/>
    </source>
</evidence>
<evidence type="ECO:0000256" key="6">
    <source>
        <dbReference type="ARBA" id="ARBA00025466"/>
    </source>
</evidence>
<protein>
    <recommendedName>
        <fullName evidence="2">Regulatory protein zeste</fullName>
    </recommendedName>
</protein>
<comment type="subunit">
    <text evidence="1">Self-associates forming complexes of several hundred monomers.</text>
</comment>
<keyword evidence="4" id="KW-0238">DNA-binding</keyword>
<dbReference type="Proteomes" id="UP000504634">
    <property type="component" value="Unplaced"/>
</dbReference>
<dbReference type="GeneID" id="115626077"/>
<keyword evidence="7" id="KW-0175">Coiled coil</keyword>
<dbReference type="Pfam" id="PF13873">
    <property type="entry name" value="Myb_DNA-bind_5"/>
    <property type="match status" value="1"/>
</dbReference>
<reference evidence="11" key="1">
    <citation type="submission" date="2025-08" db="UniProtKB">
        <authorList>
            <consortium name="RefSeq"/>
        </authorList>
    </citation>
    <scope>IDENTIFICATION</scope>
    <source>
        <strain evidence="11">11010-0011.00</strain>
        <tissue evidence="11">Whole body</tissue>
    </source>
</reference>
<dbReference type="PANTHER" id="PTHR21411:SF0">
    <property type="entry name" value="REGULATORY PROTEIN ZESTE"/>
    <property type="match status" value="1"/>
</dbReference>
<keyword evidence="3" id="KW-0805">Transcription regulation</keyword>
<sequence length="250" mass="29482">MDEKSRRVRGKNFSLSEEVLLIQLTKGHKDIIDNRKSDAATWRQKMAAWEKIMEDFVTQSGVERSWKTLKEKYENLKRKSKRELATEAPQPYPTLGSTTTSNGYESKNHTRFLRPLTSCQQSTYGSDENNDELFEPVLHIKTEKLSPHTPARQKSTVYEYKTPKSTSIRNHIPLKQRKAGNMMERENMHDEPECTMEEEKKALIKIQQNFYKNESKYAAEKHKRELKVFDLKIELLELEIAEKKRRLEIF</sequence>
<proteinExistence type="predicted"/>
<organism evidence="10 11">
    <name type="scientific">Drosophila lebanonensis</name>
    <name type="common">Fruit fly</name>
    <name type="synonym">Scaptodrosophila lebanonensis</name>
    <dbReference type="NCBI Taxonomy" id="7225"/>
    <lineage>
        <taxon>Eukaryota</taxon>
        <taxon>Metazoa</taxon>
        <taxon>Ecdysozoa</taxon>
        <taxon>Arthropoda</taxon>
        <taxon>Hexapoda</taxon>
        <taxon>Insecta</taxon>
        <taxon>Pterygota</taxon>
        <taxon>Neoptera</taxon>
        <taxon>Endopterygota</taxon>
        <taxon>Diptera</taxon>
        <taxon>Brachycera</taxon>
        <taxon>Muscomorpha</taxon>
        <taxon>Ephydroidea</taxon>
        <taxon>Drosophilidae</taxon>
        <taxon>Scaptodrosophila</taxon>
    </lineage>
</organism>
<dbReference type="OrthoDB" id="3066195at2759"/>
<dbReference type="GO" id="GO:0003677">
    <property type="term" value="F:DNA binding"/>
    <property type="evidence" value="ECO:0007669"/>
    <property type="project" value="UniProtKB-KW"/>
</dbReference>
<dbReference type="RefSeq" id="XP_030377190.1">
    <property type="nucleotide sequence ID" value="XM_030521330.1"/>
</dbReference>
<name>A0A6J2TNU2_DROLE</name>
<feature type="region of interest" description="Disordered" evidence="8">
    <location>
        <begin position="79"/>
        <end position="106"/>
    </location>
</feature>
<evidence type="ECO:0000256" key="4">
    <source>
        <dbReference type="ARBA" id="ARBA00023125"/>
    </source>
</evidence>
<evidence type="ECO:0000256" key="2">
    <source>
        <dbReference type="ARBA" id="ARBA00016807"/>
    </source>
</evidence>
<feature type="compositionally biased region" description="Polar residues" evidence="8">
    <location>
        <begin position="95"/>
        <end position="105"/>
    </location>
</feature>
<evidence type="ECO:0000256" key="7">
    <source>
        <dbReference type="SAM" id="Coils"/>
    </source>
</evidence>
<evidence type="ECO:0000256" key="8">
    <source>
        <dbReference type="SAM" id="MobiDB-lite"/>
    </source>
</evidence>
<evidence type="ECO:0000313" key="11">
    <source>
        <dbReference type="RefSeq" id="XP_030377190.1"/>
    </source>
</evidence>
<dbReference type="InterPro" id="IPR028002">
    <property type="entry name" value="Myb_DNA-bind_5"/>
</dbReference>
<evidence type="ECO:0000256" key="3">
    <source>
        <dbReference type="ARBA" id="ARBA00023015"/>
    </source>
</evidence>
<keyword evidence="10" id="KW-1185">Reference proteome</keyword>
<dbReference type="AlphaFoldDB" id="A0A6J2TNU2"/>